<sequence>RRRTRLERSWRDCQRLWKWVSKKWLEKHRDVHNLKTIWFLRHPFKIRSGGEHKCFFCAYATKKWEENIGNRPPRTEKWTRCDYCPGRLVDSKFHCINAQYHYFNHPDLFCKEIERLNILRLRQETVGRSQGRPHA</sequence>
<protein>
    <submittedName>
        <fullName evidence="1">Uncharacterized protein</fullName>
    </submittedName>
</protein>
<organism evidence="1">
    <name type="scientific">marine sediment metagenome</name>
    <dbReference type="NCBI Taxonomy" id="412755"/>
    <lineage>
        <taxon>unclassified sequences</taxon>
        <taxon>metagenomes</taxon>
        <taxon>ecological metagenomes</taxon>
    </lineage>
</organism>
<dbReference type="EMBL" id="LAZR01010823">
    <property type="protein sequence ID" value="KKM64852.1"/>
    <property type="molecule type" value="Genomic_DNA"/>
</dbReference>
<reference evidence="1" key="1">
    <citation type="journal article" date="2015" name="Nature">
        <title>Complex archaea that bridge the gap between prokaryotes and eukaryotes.</title>
        <authorList>
            <person name="Spang A."/>
            <person name="Saw J.H."/>
            <person name="Jorgensen S.L."/>
            <person name="Zaremba-Niedzwiedzka K."/>
            <person name="Martijn J."/>
            <person name="Lind A.E."/>
            <person name="van Eijk R."/>
            <person name="Schleper C."/>
            <person name="Guy L."/>
            <person name="Ettema T.J."/>
        </authorList>
    </citation>
    <scope>NUCLEOTIDE SEQUENCE</scope>
</reference>
<gene>
    <name evidence="1" type="ORF">LCGC14_1497140</name>
</gene>
<dbReference type="AlphaFoldDB" id="A0A0F9M6N9"/>
<feature type="non-terminal residue" evidence="1">
    <location>
        <position position="1"/>
    </location>
</feature>
<comment type="caution">
    <text evidence="1">The sequence shown here is derived from an EMBL/GenBank/DDBJ whole genome shotgun (WGS) entry which is preliminary data.</text>
</comment>
<accession>A0A0F9M6N9</accession>
<name>A0A0F9M6N9_9ZZZZ</name>
<evidence type="ECO:0000313" key="1">
    <source>
        <dbReference type="EMBL" id="KKM64852.1"/>
    </source>
</evidence>
<proteinExistence type="predicted"/>